<protein>
    <submittedName>
        <fullName evidence="1">Uncharacterized protein</fullName>
    </submittedName>
</protein>
<dbReference type="EMBL" id="ABCB02000018">
    <property type="protein sequence ID" value="EDO61610.1"/>
    <property type="molecule type" value="Genomic_DNA"/>
</dbReference>
<evidence type="ECO:0000313" key="1">
    <source>
        <dbReference type="EMBL" id="EDO61610.1"/>
    </source>
</evidence>
<reference evidence="1 2" key="2">
    <citation type="submission" date="2007-08" db="EMBL/GenBank/DDBJ databases">
        <authorList>
            <person name="Fulton L."/>
            <person name="Clifton S."/>
            <person name="Fulton B."/>
            <person name="Xu J."/>
            <person name="Minx P."/>
            <person name="Pepin K.H."/>
            <person name="Johnson M."/>
            <person name="Thiruvilangam P."/>
            <person name="Bhonagiri V."/>
            <person name="Nash W.E."/>
            <person name="Wang C."/>
            <person name="Mardis E.R."/>
            <person name="Wilson R.K."/>
        </authorList>
    </citation>
    <scope>NUCLEOTIDE SEQUENCE [LARGE SCALE GENOMIC DNA]</scope>
    <source>
        <strain evidence="1 2">DSM 753</strain>
    </source>
</reference>
<proteinExistence type="predicted"/>
<reference evidence="1 2" key="1">
    <citation type="submission" date="2007-08" db="EMBL/GenBank/DDBJ databases">
        <title>Draft genome sequence of Clostridium leptum (DSM 753).</title>
        <authorList>
            <person name="Sudarsanam P."/>
            <person name="Ley R."/>
            <person name="Guruge J."/>
            <person name="Turnbaugh P.J."/>
            <person name="Mahowald M."/>
            <person name="Liep D."/>
            <person name="Gordon J."/>
        </authorList>
    </citation>
    <scope>NUCLEOTIDE SEQUENCE [LARGE SCALE GENOMIC DNA]</scope>
    <source>
        <strain evidence="1 2">DSM 753</strain>
    </source>
</reference>
<name>A7VTW4_9FIRM</name>
<organism evidence="1 2">
    <name type="scientific">[Clostridium] leptum DSM 753</name>
    <dbReference type="NCBI Taxonomy" id="428125"/>
    <lineage>
        <taxon>Bacteria</taxon>
        <taxon>Bacillati</taxon>
        <taxon>Bacillota</taxon>
        <taxon>Clostridia</taxon>
        <taxon>Eubacteriales</taxon>
        <taxon>Oscillospiraceae</taxon>
        <taxon>Oscillospiraceae incertae sedis</taxon>
    </lineage>
</organism>
<sequence>MAVHDRTRLIGLVITKKVSADLPADTFLFLKAIIFLKGELTEAFPTNDKKFNLLCPAQ</sequence>
<dbReference type="Proteomes" id="UP000003490">
    <property type="component" value="Unassembled WGS sequence"/>
</dbReference>
<dbReference type="AlphaFoldDB" id="A7VTW4"/>
<comment type="caution">
    <text evidence="1">The sequence shown here is derived from an EMBL/GenBank/DDBJ whole genome shotgun (WGS) entry which is preliminary data.</text>
</comment>
<gene>
    <name evidence="1" type="ORF">CLOLEP_02008</name>
</gene>
<evidence type="ECO:0000313" key="2">
    <source>
        <dbReference type="Proteomes" id="UP000003490"/>
    </source>
</evidence>
<dbReference type="HOGENOM" id="CLU_2971360_0_0_9"/>
<accession>A7VTW4</accession>